<dbReference type="Pfam" id="PF01321">
    <property type="entry name" value="Creatinase_N"/>
    <property type="match status" value="1"/>
</dbReference>
<dbReference type="RefSeq" id="WP_144854468.1">
    <property type="nucleotide sequence ID" value="NZ_VNJI01000071.1"/>
</dbReference>
<reference evidence="3 4" key="1">
    <citation type="submission" date="2019-07" db="EMBL/GenBank/DDBJ databases">
        <authorList>
            <person name="Kim J."/>
        </authorList>
    </citation>
    <scope>NUCLEOTIDE SEQUENCE [LARGE SCALE GENOMIC DNA]</scope>
    <source>
        <strain evidence="3 4">JC52</strain>
    </source>
</reference>
<dbReference type="PANTHER" id="PTHR46112">
    <property type="entry name" value="AMINOPEPTIDASE"/>
    <property type="match status" value="1"/>
</dbReference>
<dbReference type="PANTHER" id="PTHR46112:SF2">
    <property type="entry name" value="XAA-PRO AMINOPEPTIDASE P-RELATED"/>
    <property type="match status" value="1"/>
</dbReference>
<dbReference type="InterPro" id="IPR029149">
    <property type="entry name" value="Creatin/AminoP/Spt16_N"/>
</dbReference>
<comment type="caution">
    <text evidence="3">The sequence shown here is derived from an EMBL/GenBank/DDBJ whole genome shotgun (WGS) entry which is preliminary data.</text>
</comment>
<dbReference type="InterPro" id="IPR001714">
    <property type="entry name" value="Pept_M24_MAP"/>
</dbReference>
<evidence type="ECO:0000259" key="1">
    <source>
        <dbReference type="Pfam" id="PF00557"/>
    </source>
</evidence>
<dbReference type="Gene3D" id="3.40.350.10">
    <property type="entry name" value="Creatinase/prolidase N-terminal domain"/>
    <property type="match status" value="1"/>
</dbReference>
<name>A0A559JME6_9BACL</name>
<keyword evidence="3" id="KW-0645">Protease</keyword>
<dbReference type="SUPFAM" id="SSF55920">
    <property type="entry name" value="Creatinase/aminopeptidase"/>
    <property type="match status" value="1"/>
</dbReference>
<dbReference type="EMBL" id="VNJI01000071">
    <property type="protein sequence ID" value="TVY01049.1"/>
    <property type="molecule type" value="Genomic_DNA"/>
</dbReference>
<evidence type="ECO:0000313" key="3">
    <source>
        <dbReference type="EMBL" id="TVY01049.1"/>
    </source>
</evidence>
<gene>
    <name evidence="3" type="ORF">FPZ49_32590</name>
</gene>
<dbReference type="InterPro" id="IPR050659">
    <property type="entry name" value="Peptidase_M24B"/>
</dbReference>
<protein>
    <submittedName>
        <fullName evidence="3">Aminopeptidase P family protein</fullName>
    </submittedName>
</protein>
<evidence type="ECO:0000313" key="4">
    <source>
        <dbReference type="Proteomes" id="UP000317036"/>
    </source>
</evidence>
<feature type="domain" description="Peptidase M24" evidence="1">
    <location>
        <begin position="157"/>
        <end position="392"/>
    </location>
</feature>
<dbReference type="InterPro" id="IPR036005">
    <property type="entry name" value="Creatinase/aminopeptidase-like"/>
</dbReference>
<keyword evidence="4" id="KW-1185">Reference proteome</keyword>
<keyword evidence="3" id="KW-0031">Aminopeptidase</keyword>
<organism evidence="3 4">
    <name type="scientific">Paenibacillus cremeus</name>
    <dbReference type="NCBI Taxonomy" id="2163881"/>
    <lineage>
        <taxon>Bacteria</taxon>
        <taxon>Bacillati</taxon>
        <taxon>Bacillota</taxon>
        <taxon>Bacilli</taxon>
        <taxon>Bacillales</taxon>
        <taxon>Paenibacillaceae</taxon>
        <taxon>Paenibacillus</taxon>
    </lineage>
</organism>
<dbReference type="Pfam" id="PF00557">
    <property type="entry name" value="Peptidase_M24"/>
    <property type="match status" value="1"/>
</dbReference>
<accession>A0A559JME6</accession>
<dbReference type="CDD" id="cd01066">
    <property type="entry name" value="APP_MetAP"/>
    <property type="match status" value="1"/>
</dbReference>
<dbReference type="InterPro" id="IPR000587">
    <property type="entry name" value="Creatinase_N"/>
</dbReference>
<feature type="domain" description="Creatinase N-terminal" evidence="2">
    <location>
        <begin position="13"/>
        <end position="149"/>
    </location>
</feature>
<dbReference type="SUPFAM" id="SSF53092">
    <property type="entry name" value="Creatinase/prolidase N-terminal domain"/>
    <property type="match status" value="1"/>
</dbReference>
<dbReference type="Proteomes" id="UP000317036">
    <property type="component" value="Unassembled WGS sequence"/>
</dbReference>
<dbReference type="GO" id="GO:0008235">
    <property type="term" value="F:metalloexopeptidase activity"/>
    <property type="evidence" value="ECO:0007669"/>
    <property type="project" value="UniProtKB-ARBA"/>
</dbReference>
<keyword evidence="3" id="KW-0378">Hydrolase</keyword>
<evidence type="ECO:0000259" key="2">
    <source>
        <dbReference type="Pfam" id="PF01321"/>
    </source>
</evidence>
<dbReference type="Gene3D" id="3.90.230.10">
    <property type="entry name" value="Creatinase/methionine aminopeptidase superfamily"/>
    <property type="match status" value="1"/>
</dbReference>
<dbReference type="AlphaFoldDB" id="A0A559JME6"/>
<dbReference type="OrthoDB" id="9806388at2"/>
<dbReference type="PRINTS" id="PR00599">
    <property type="entry name" value="MAPEPTIDASE"/>
</dbReference>
<dbReference type="GO" id="GO:0004177">
    <property type="term" value="F:aminopeptidase activity"/>
    <property type="evidence" value="ECO:0007669"/>
    <property type="project" value="UniProtKB-KW"/>
</dbReference>
<dbReference type="InterPro" id="IPR000994">
    <property type="entry name" value="Pept_M24"/>
</dbReference>
<sequence>MTTTIPQTEYTQRIQRLQQKMLAENIDGFILSQNVDLYYLTGSMQTGYLIVPANGEPLYLVRRSVVRAQQEAAAVVEPLGSFRDFGARLARAFPPLAPPPAAAQTTGQPPIRLAAEFDVLPVAQLQRLQQVLPHVAWVDGSTLIRETRMLKSPSELACIREAARVIDVAFEDALSKLQPGMTELEVMAGIEYAIRRQGHLGTMRMRGYNQEVITGMLGAGEAAAVPTYFDGPAGGQGLGPAGPQSASRRPIGSNEPILIDIGCCIDGYVIDQTRTVVIGELPEDLVRAYETAEQILRSVESMLHPGTECEKLYMLSLQIAHQAGLSDHFMGFGDDQVKFLGHGIGLEVDELPVLAKGFRYPLEPGMVIAIEPKFTFPNRGVVGIENSYAITDTGFEKLTVSREGLIRL</sequence>
<proteinExistence type="predicted"/>